<dbReference type="Pfam" id="PF01471">
    <property type="entry name" value="PG_binding_1"/>
    <property type="match status" value="1"/>
</dbReference>
<dbReference type="EMBL" id="LCJQ01000007">
    <property type="protein sequence ID" value="KKT81600.1"/>
    <property type="molecule type" value="Genomic_DNA"/>
</dbReference>
<organism evidence="3 4">
    <name type="scientific">Candidatus Azambacteria bacterium GW2011_GWA1_44_9</name>
    <dbReference type="NCBI Taxonomy" id="1618610"/>
    <lineage>
        <taxon>Bacteria</taxon>
        <taxon>Candidatus Azamiibacteriota</taxon>
    </lineage>
</organism>
<dbReference type="InterPro" id="IPR036365">
    <property type="entry name" value="PGBD-like_sf"/>
</dbReference>
<evidence type="ECO:0000256" key="1">
    <source>
        <dbReference type="SAM" id="Phobius"/>
    </source>
</evidence>
<evidence type="ECO:0000313" key="4">
    <source>
        <dbReference type="Proteomes" id="UP000034595"/>
    </source>
</evidence>
<protein>
    <recommendedName>
        <fullName evidence="2">Peptidoglycan binding-like domain-containing protein</fullName>
    </recommendedName>
</protein>
<accession>A0A0G1KDI0</accession>
<dbReference type="Gene3D" id="1.10.101.10">
    <property type="entry name" value="PGBD-like superfamily/PGBD"/>
    <property type="match status" value="1"/>
</dbReference>
<dbReference type="AlphaFoldDB" id="A0A0G1KDI0"/>
<sequence>MSQFIEKFAGRIIFGLLFVAVVLVAIFYSTQIFHFPDIKQIVRRPSDNTLEKGTILARFKPGTSGEAIDKILLESNLTKVTEVDGNLILSVLPNKTEEKIETLRKNPEVSYADQDHIFQEKTAISEDLKLIPTACIGTTFDKNLSAGADDPDVKCLQAVLNRDPEVDIPESGVFDDSTKQSLAKFQEKNNIASTGTAGDATIKVLNDLVPQEATSAAAEDRTVLLSFKPGISQETMDKILQEEGLTKKETIGKT</sequence>
<feature type="transmembrane region" description="Helical" evidence="1">
    <location>
        <begin position="12"/>
        <end position="30"/>
    </location>
</feature>
<reference evidence="3 4" key="1">
    <citation type="journal article" date="2015" name="Nature">
        <title>rRNA introns, odd ribosomes, and small enigmatic genomes across a large radiation of phyla.</title>
        <authorList>
            <person name="Brown C.T."/>
            <person name="Hug L.A."/>
            <person name="Thomas B.C."/>
            <person name="Sharon I."/>
            <person name="Castelle C.J."/>
            <person name="Singh A."/>
            <person name="Wilkins M.J."/>
            <person name="Williams K.H."/>
            <person name="Banfield J.F."/>
        </authorList>
    </citation>
    <scope>NUCLEOTIDE SEQUENCE [LARGE SCALE GENOMIC DNA]</scope>
</reference>
<keyword evidence="1" id="KW-0472">Membrane</keyword>
<dbReference type="InterPro" id="IPR002477">
    <property type="entry name" value="Peptidoglycan-bd-like"/>
</dbReference>
<comment type="caution">
    <text evidence="3">The sequence shown here is derived from an EMBL/GenBank/DDBJ whole genome shotgun (WGS) entry which is preliminary data.</text>
</comment>
<feature type="domain" description="Peptidoglycan binding-like" evidence="2">
    <location>
        <begin position="150"/>
        <end position="205"/>
    </location>
</feature>
<dbReference type="Proteomes" id="UP000034595">
    <property type="component" value="Unassembled WGS sequence"/>
</dbReference>
<dbReference type="SUPFAM" id="SSF47090">
    <property type="entry name" value="PGBD-like"/>
    <property type="match status" value="1"/>
</dbReference>
<keyword evidence="1" id="KW-1133">Transmembrane helix</keyword>
<evidence type="ECO:0000313" key="3">
    <source>
        <dbReference type="EMBL" id="KKT81600.1"/>
    </source>
</evidence>
<dbReference type="InterPro" id="IPR036366">
    <property type="entry name" value="PGBDSf"/>
</dbReference>
<keyword evidence="1" id="KW-0812">Transmembrane</keyword>
<name>A0A0G1KDI0_9BACT</name>
<gene>
    <name evidence="3" type="ORF">UW78_C0007G0022</name>
</gene>
<evidence type="ECO:0000259" key="2">
    <source>
        <dbReference type="Pfam" id="PF01471"/>
    </source>
</evidence>
<proteinExistence type="predicted"/>